<feature type="compositionally biased region" description="Basic and acidic residues" evidence="8">
    <location>
        <begin position="37"/>
        <end position="46"/>
    </location>
</feature>
<evidence type="ECO:0000256" key="1">
    <source>
        <dbReference type="ARBA" id="ARBA00008136"/>
    </source>
</evidence>
<keyword evidence="6" id="KW-0238">DNA-binding</keyword>
<comment type="caution">
    <text evidence="10">The sequence shown here is derived from an EMBL/GenBank/DDBJ whole genome shotgun (WGS) entry which is preliminary data.</text>
</comment>
<dbReference type="EMBL" id="NWUJ01000015">
    <property type="protein sequence ID" value="PFH31469.1"/>
    <property type="molecule type" value="Genomic_DNA"/>
</dbReference>
<evidence type="ECO:0000256" key="5">
    <source>
        <dbReference type="ARBA" id="ARBA00023124"/>
    </source>
</evidence>
<dbReference type="VEuPathDB" id="ToxoDB:BESB_029040"/>
<reference evidence="10 11" key="1">
    <citation type="submission" date="2017-09" db="EMBL/GenBank/DDBJ databases">
        <title>Genome sequencing of Besnoitia besnoiti strain Bb-Ger1.</title>
        <authorList>
            <person name="Schares G."/>
            <person name="Venepally P."/>
            <person name="Lorenzi H.A."/>
        </authorList>
    </citation>
    <scope>NUCLEOTIDE SEQUENCE [LARGE SCALE GENOMIC DNA]</scope>
    <source>
        <strain evidence="10 11">Bb-Ger1</strain>
    </source>
</reference>
<organism evidence="10 11">
    <name type="scientific">Besnoitia besnoiti</name>
    <name type="common">Apicomplexan protozoan</name>
    <dbReference type="NCBI Taxonomy" id="94643"/>
    <lineage>
        <taxon>Eukaryota</taxon>
        <taxon>Sar</taxon>
        <taxon>Alveolata</taxon>
        <taxon>Apicomplexa</taxon>
        <taxon>Conoidasida</taxon>
        <taxon>Coccidia</taxon>
        <taxon>Eucoccidiorida</taxon>
        <taxon>Eimeriorina</taxon>
        <taxon>Sarcocystidae</taxon>
        <taxon>Besnoitia</taxon>
    </lineage>
</organism>
<evidence type="ECO:0000256" key="8">
    <source>
        <dbReference type="SAM" id="MobiDB-lite"/>
    </source>
</evidence>
<evidence type="ECO:0000313" key="10">
    <source>
        <dbReference type="EMBL" id="PFH31469.1"/>
    </source>
</evidence>
<feature type="signal peptide" evidence="9">
    <location>
        <begin position="1"/>
        <end position="25"/>
    </location>
</feature>
<gene>
    <name evidence="10" type="ORF">BESB_029040</name>
</gene>
<dbReference type="GO" id="GO:0008233">
    <property type="term" value="F:peptidase activity"/>
    <property type="evidence" value="ECO:0007669"/>
    <property type="project" value="UniProtKB-KW"/>
</dbReference>
<evidence type="ECO:0000256" key="6">
    <source>
        <dbReference type="ARBA" id="ARBA00023125"/>
    </source>
</evidence>
<feature type="compositionally biased region" description="Low complexity" evidence="8">
    <location>
        <begin position="47"/>
        <end position="60"/>
    </location>
</feature>
<feature type="region of interest" description="Disordered" evidence="8">
    <location>
        <begin position="24"/>
        <end position="140"/>
    </location>
</feature>
<evidence type="ECO:0000256" key="3">
    <source>
        <dbReference type="ARBA" id="ARBA00022763"/>
    </source>
</evidence>
<dbReference type="InterPro" id="IPR003738">
    <property type="entry name" value="SRAP"/>
</dbReference>
<dbReference type="GeneID" id="40307956"/>
<keyword evidence="9" id="KW-0732">Signal</keyword>
<dbReference type="OrthoDB" id="2111841at2759"/>
<evidence type="ECO:0008006" key="12">
    <source>
        <dbReference type="Google" id="ProtNLM"/>
    </source>
</evidence>
<comment type="similarity">
    <text evidence="1">Belongs to the SOS response-associated peptidase family.</text>
</comment>
<dbReference type="PANTHER" id="PTHR13604">
    <property type="entry name" value="DC12-RELATED"/>
    <property type="match status" value="1"/>
</dbReference>
<dbReference type="Pfam" id="PF02586">
    <property type="entry name" value="SRAP"/>
    <property type="match status" value="1"/>
</dbReference>
<protein>
    <recommendedName>
        <fullName evidence="12">ACR, COG2135 domain-containing protein</fullName>
    </recommendedName>
</protein>
<keyword evidence="4" id="KW-0378">Hydrolase</keyword>
<proteinExistence type="inferred from homology"/>
<feature type="compositionally biased region" description="Low complexity" evidence="8">
    <location>
        <begin position="130"/>
        <end position="140"/>
    </location>
</feature>
<keyword evidence="2" id="KW-0645">Protease</keyword>
<dbReference type="AlphaFoldDB" id="A0A2A9M0J0"/>
<dbReference type="Gene3D" id="3.90.1680.10">
    <property type="entry name" value="SOS response associated peptidase-like"/>
    <property type="match status" value="1"/>
</dbReference>
<dbReference type="KEGG" id="bbes:BESB_029040"/>
<keyword evidence="3" id="KW-0227">DNA damage</keyword>
<dbReference type="RefSeq" id="XP_029215478.1">
    <property type="nucleotide sequence ID" value="XM_029361578.1"/>
</dbReference>
<evidence type="ECO:0000256" key="7">
    <source>
        <dbReference type="ARBA" id="ARBA00023239"/>
    </source>
</evidence>
<keyword evidence="5" id="KW-0190">Covalent protein-DNA linkage</keyword>
<sequence length="516" mass="54573">MCGRTSCTLPPRRLLAIAGLSLGSASTSAPAPGDSFAESRKTKRNEAGASAASCEGSPSAKRVKQGEETAPAAPSPSASSSSAPSGETKLEAKTAKTEQTEEEQCSTFRTASAASPAGSPPPLQRVSSFASPAAAKGAGPAAPLLPAALLRIRRFNVSPTCTVPIIEESSPGARRLRAAEWSLRLSAQAKGAQNSDEKPKAYSTFNARAEGLAHSPLYRRLIDRHRCVVVVDGFYEWKKPQNPGETKKQPFFIRHKPTVKEVPIPESQTSSADAAPGACDTRKGDDRAAKAEAVAASGACVAPAGELAGALKEGEASLLLAGLFEDDPAAQGDDARDCSATILTMESAGTPMSQIHHRMPVALSPEDAARWLDVAGNRFASIFGEILQHSSAIYKESLEYYPVTARMSNSRYEGPDCVQRLSEEEMRMEKGAPSGKGQPAKSAKAQGMRTLDFFLKPAAEKKRHAILASLSSARNDRGETLLERQAPPGAALPSLRITRTAQEDEAQSPIAWIPLY</sequence>
<evidence type="ECO:0000256" key="4">
    <source>
        <dbReference type="ARBA" id="ARBA00022801"/>
    </source>
</evidence>
<dbReference type="STRING" id="94643.A0A2A9M0J0"/>
<name>A0A2A9M0J0_BESBE</name>
<keyword evidence="7" id="KW-0456">Lyase</keyword>
<feature type="compositionally biased region" description="Basic and acidic residues" evidence="8">
    <location>
        <begin position="88"/>
        <end position="99"/>
    </location>
</feature>
<dbReference type="PANTHER" id="PTHR13604:SF0">
    <property type="entry name" value="ABASIC SITE PROCESSING PROTEIN HMCES"/>
    <property type="match status" value="1"/>
</dbReference>
<feature type="region of interest" description="Disordered" evidence="8">
    <location>
        <begin position="263"/>
        <end position="284"/>
    </location>
</feature>
<dbReference type="GO" id="GO:0016829">
    <property type="term" value="F:lyase activity"/>
    <property type="evidence" value="ECO:0007669"/>
    <property type="project" value="UniProtKB-KW"/>
</dbReference>
<accession>A0A2A9M0J0</accession>
<dbReference type="GO" id="GO:0006508">
    <property type="term" value="P:proteolysis"/>
    <property type="evidence" value="ECO:0007669"/>
    <property type="project" value="UniProtKB-KW"/>
</dbReference>
<feature type="compositionally biased region" description="Low complexity" evidence="8">
    <location>
        <begin position="70"/>
        <end position="87"/>
    </location>
</feature>
<evidence type="ECO:0000256" key="9">
    <source>
        <dbReference type="SAM" id="SignalP"/>
    </source>
</evidence>
<feature type="chain" id="PRO_5012608773" description="ACR, COG2135 domain-containing protein" evidence="9">
    <location>
        <begin position="26"/>
        <end position="516"/>
    </location>
</feature>
<dbReference type="GO" id="GO:0003697">
    <property type="term" value="F:single-stranded DNA binding"/>
    <property type="evidence" value="ECO:0007669"/>
    <property type="project" value="InterPro"/>
</dbReference>
<dbReference type="SUPFAM" id="SSF143081">
    <property type="entry name" value="BB1717-like"/>
    <property type="match status" value="1"/>
</dbReference>
<evidence type="ECO:0000256" key="2">
    <source>
        <dbReference type="ARBA" id="ARBA00022670"/>
    </source>
</evidence>
<evidence type="ECO:0000313" key="11">
    <source>
        <dbReference type="Proteomes" id="UP000224006"/>
    </source>
</evidence>
<dbReference type="Proteomes" id="UP000224006">
    <property type="component" value="Unassembled WGS sequence"/>
</dbReference>
<dbReference type="GO" id="GO:0106300">
    <property type="term" value="P:protein-DNA covalent cross-linking repair"/>
    <property type="evidence" value="ECO:0007669"/>
    <property type="project" value="InterPro"/>
</dbReference>
<dbReference type="InterPro" id="IPR036590">
    <property type="entry name" value="SRAP-like"/>
</dbReference>
<keyword evidence="11" id="KW-1185">Reference proteome</keyword>